<dbReference type="CDD" id="cd13124">
    <property type="entry name" value="MATE_SpoVB_like"/>
    <property type="match status" value="1"/>
</dbReference>
<keyword evidence="2" id="KW-1003">Cell membrane</keyword>
<keyword evidence="8" id="KW-1185">Reference proteome</keyword>
<evidence type="ECO:0000256" key="5">
    <source>
        <dbReference type="ARBA" id="ARBA00023136"/>
    </source>
</evidence>
<reference evidence="7 8" key="1">
    <citation type="journal article" date="2013" name="J. Microbiol.">
        <title>Lysinibacillus chungkukjangi sp. nov., isolated from Chungkukjang, Korean fermented soybean food.</title>
        <authorList>
            <person name="Kim S.J."/>
            <person name="Jang Y.H."/>
            <person name="Hamada M."/>
            <person name="Ahn J.H."/>
            <person name="Weon H.Y."/>
            <person name="Suzuki K."/>
            <person name="Whang K.S."/>
            <person name="Kwon S.W."/>
        </authorList>
    </citation>
    <scope>NUCLEOTIDE SEQUENCE [LARGE SCALE GENOMIC DNA]</scope>
    <source>
        <strain evidence="7 8">MCCC 1A12701</strain>
    </source>
</reference>
<feature type="transmembrane region" description="Helical" evidence="6">
    <location>
        <begin position="233"/>
        <end position="257"/>
    </location>
</feature>
<sequence length="537" mass="59558">MSKSFGMKGYMKGALLLTLSALIVKALSAVYRVPFQNLVGDQGFYVYQQVYPFISLFVVWTSGGFAVAISKMLADADNGKEGTHHQKGFISRTIFQYLTVLSLIFFAILFFGAEWLATLMGDQELALLLRTGSFVTLFMPILSLMKGIFQSRGEMTPVAYAQVFEQAIRVSIILIGAIFVMTTSKSLYLAGNMAILGTVIGEIAGVLLLIYYTKKLTSIPRLKKNHRLKKWPIIKEVTALSLSVSMSSLLLLGFQLIDSFTVYSLLLETGMNEQTAKITKGIYDRGQPLVQLGIIIASSLSLAIVPLVAHYSKKQSGRGAIPFIQLTYRSTIIFGFAAALGLVIVMPYVNEMLFETNSLSVILKIYVLQIIPLSIILTFTAILQGYGKLKIPAFILLGVLLLKVVGNFTLIPKLSLLGVALTSNIALFLCAFILMIYLKRVTKVHYASSNFYIKLLLASLSMIISVFVSERILIFTCEGLFSGRLKAVFFTLCLVGIGAFVFLTFVAKFRLLVEKEWFLLPFGRKMAGYQLWLNKKK</sequence>
<organism evidence="7 8">
    <name type="scientific">Lysinibacillus composti</name>
    <dbReference type="NCBI Taxonomy" id="720633"/>
    <lineage>
        <taxon>Bacteria</taxon>
        <taxon>Bacillati</taxon>
        <taxon>Bacillota</taxon>
        <taxon>Bacilli</taxon>
        <taxon>Bacillales</taxon>
        <taxon>Bacillaceae</taxon>
        <taxon>Lysinibacillus</taxon>
    </lineage>
</organism>
<comment type="caution">
    <text evidence="7">The sequence shown here is derived from an EMBL/GenBank/DDBJ whole genome shotgun (WGS) entry which is preliminary data.</text>
</comment>
<feature type="transmembrane region" description="Helical" evidence="6">
    <location>
        <begin position="361"/>
        <end position="382"/>
    </location>
</feature>
<dbReference type="OrthoDB" id="9775950at2"/>
<evidence type="ECO:0000256" key="2">
    <source>
        <dbReference type="ARBA" id="ARBA00022475"/>
    </source>
</evidence>
<feature type="transmembrane region" description="Helical" evidence="6">
    <location>
        <begin position="94"/>
        <end position="113"/>
    </location>
</feature>
<evidence type="ECO:0000313" key="7">
    <source>
        <dbReference type="EMBL" id="RQW73252.1"/>
    </source>
</evidence>
<proteinExistence type="predicted"/>
<dbReference type="InterPro" id="IPR002797">
    <property type="entry name" value="Polysacc_synth"/>
</dbReference>
<evidence type="ECO:0000256" key="6">
    <source>
        <dbReference type="SAM" id="Phobius"/>
    </source>
</evidence>
<feature type="transmembrane region" description="Helical" evidence="6">
    <location>
        <begin position="289"/>
        <end position="309"/>
    </location>
</feature>
<dbReference type="Pfam" id="PF01943">
    <property type="entry name" value="Polysacc_synt"/>
    <property type="match status" value="1"/>
</dbReference>
<keyword evidence="5 6" id="KW-0472">Membrane</keyword>
<feature type="transmembrane region" description="Helical" evidence="6">
    <location>
        <begin position="157"/>
        <end position="181"/>
    </location>
</feature>
<evidence type="ECO:0000256" key="1">
    <source>
        <dbReference type="ARBA" id="ARBA00004651"/>
    </source>
</evidence>
<dbReference type="PANTHER" id="PTHR30250:SF29">
    <property type="entry name" value="POLYSACCHARIDE BIOSYNTHESIS PROTEIN C-TERMINAL DOMAIN-CONTAINING PROTEIN"/>
    <property type="match status" value="1"/>
</dbReference>
<evidence type="ECO:0000313" key="8">
    <source>
        <dbReference type="Proteomes" id="UP000274033"/>
    </source>
</evidence>
<feature type="transmembrane region" description="Helical" evidence="6">
    <location>
        <begin position="394"/>
        <end position="411"/>
    </location>
</feature>
<feature type="transmembrane region" description="Helical" evidence="6">
    <location>
        <begin position="125"/>
        <end position="145"/>
    </location>
</feature>
<keyword evidence="4 6" id="KW-1133">Transmembrane helix</keyword>
<dbReference type="AlphaFoldDB" id="A0A3N9UL26"/>
<feature type="transmembrane region" description="Helical" evidence="6">
    <location>
        <begin position="417"/>
        <end position="438"/>
    </location>
</feature>
<feature type="transmembrane region" description="Helical" evidence="6">
    <location>
        <begin position="52"/>
        <end position="73"/>
    </location>
</feature>
<dbReference type="GO" id="GO:0005886">
    <property type="term" value="C:plasma membrane"/>
    <property type="evidence" value="ECO:0007669"/>
    <property type="project" value="UniProtKB-SubCell"/>
</dbReference>
<protein>
    <submittedName>
        <fullName evidence="7">Polysaccharide biosynthesis protein</fullName>
    </submittedName>
</protein>
<dbReference type="InterPro" id="IPR050833">
    <property type="entry name" value="Poly_Biosynth_Transport"/>
</dbReference>
<dbReference type="RefSeq" id="WP_124766644.1">
    <property type="nucleotide sequence ID" value="NZ_JAFBDY010000022.1"/>
</dbReference>
<dbReference type="EMBL" id="RRCT01000024">
    <property type="protein sequence ID" value="RQW73252.1"/>
    <property type="molecule type" value="Genomic_DNA"/>
</dbReference>
<name>A0A3N9UL26_9BACI</name>
<dbReference type="PANTHER" id="PTHR30250">
    <property type="entry name" value="PST FAMILY PREDICTED COLANIC ACID TRANSPORTER"/>
    <property type="match status" value="1"/>
</dbReference>
<feature type="transmembrane region" description="Helical" evidence="6">
    <location>
        <begin position="450"/>
        <end position="468"/>
    </location>
</feature>
<feature type="transmembrane region" description="Helical" evidence="6">
    <location>
        <begin position="330"/>
        <end position="349"/>
    </location>
</feature>
<dbReference type="InterPro" id="IPR024923">
    <property type="entry name" value="PG_synth_SpoVB"/>
</dbReference>
<evidence type="ECO:0000256" key="3">
    <source>
        <dbReference type="ARBA" id="ARBA00022692"/>
    </source>
</evidence>
<feature type="transmembrane region" description="Helical" evidence="6">
    <location>
        <begin position="187"/>
        <end position="212"/>
    </location>
</feature>
<feature type="transmembrane region" description="Helical" evidence="6">
    <location>
        <begin position="488"/>
        <end position="507"/>
    </location>
</feature>
<dbReference type="Proteomes" id="UP000274033">
    <property type="component" value="Unassembled WGS sequence"/>
</dbReference>
<evidence type="ECO:0000256" key="4">
    <source>
        <dbReference type="ARBA" id="ARBA00022989"/>
    </source>
</evidence>
<keyword evidence="3 6" id="KW-0812">Transmembrane</keyword>
<comment type="subcellular location">
    <subcellularLocation>
        <location evidence="1">Cell membrane</location>
        <topology evidence="1">Multi-pass membrane protein</topology>
    </subcellularLocation>
</comment>
<gene>
    <name evidence="7" type="ORF">EBB45_17510</name>
</gene>
<accession>A0A3N9UL26</accession>